<keyword evidence="10" id="KW-1015">Disulfide bond</keyword>
<evidence type="ECO:0000256" key="5">
    <source>
        <dbReference type="ARBA" id="ARBA00022485"/>
    </source>
</evidence>
<evidence type="ECO:0000256" key="11">
    <source>
        <dbReference type="ARBA" id="ARBA00026011"/>
    </source>
</evidence>
<evidence type="ECO:0000256" key="1">
    <source>
        <dbReference type="ARBA" id="ARBA00001966"/>
    </source>
</evidence>
<comment type="similarity">
    <text evidence="3">Belongs to the ferredoxin thioredoxin reductase beta subunit family.</text>
</comment>
<dbReference type="eggNOG" id="arCOG01099">
    <property type="taxonomic scope" value="Archaea"/>
</dbReference>
<keyword evidence="6" id="KW-0479">Metal-binding</keyword>
<proteinExistence type="inferred from homology"/>
<dbReference type="GeneID" id="8681002"/>
<reference evidence="14 15" key="2">
    <citation type="journal article" date="2008" name="Int. J. Syst. Evol. Microbiol.">
        <title>Methanocella paludicola gen. nov., sp. nov., a methane-producing archaeon, the first isolate of the lineage 'Rice Cluster I', and proposal of the new archaeal order Methanocellales ord. nov.</title>
        <authorList>
            <person name="Sakai S."/>
            <person name="Imachi H."/>
            <person name="Hanada S."/>
            <person name="Ohashi A."/>
            <person name="Harada H."/>
            <person name="Kamagata Y."/>
        </authorList>
    </citation>
    <scope>NUCLEOTIDE SEQUENCE [LARGE SCALE GENOMIC DNA]</scope>
    <source>
        <strain evidence="15">DSM 17711 / JCM 13418 / NBRC 101707 / SANAE</strain>
    </source>
</reference>
<evidence type="ECO:0000256" key="9">
    <source>
        <dbReference type="ARBA" id="ARBA00023014"/>
    </source>
</evidence>
<dbReference type="OrthoDB" id="45654at2157"/>
<evidence type="ECO:0000256" key="4">
    <source>
        <dbReference type="ARBA" id="ARBA00012358"/>
    </source>
</evidence>
<evidence type="ECO:0000256" key="8">
    <source>
        <dbReference type="ARBA" id="ARBA00023004"/>
    </source>
</evidence>
<reference evidence="14 15" key="1">
    <citation type="journal article" date="2007" name="Appl. Environ. Microbiol.">
        <title>Isolation of key methanogens for global methane emission from rice paddy fields: a novel isolate affiliated with the clone cluster rice cluster I.</title>
        <authorList>
            <person name="Sakai S."/>
            <person name="Imachi H."/>
            <person name="Sekiguchi Y."/>
            <person name="Ohashi A."/>
            <person name="Harada H."/>
            <person name="Kamagata Y."/>
        </authorList>
    </citation>
    <scope>NUCLEOTIDE SEQUENCE [LARGE SCALE GENOMIC DNA]</scope>
    <source>
        <strain evidence="15">DSM 17711 / JCM 13418 / NBRC 101707 / SANAE</strain>
    </source>
</reference>
<keyword evidence="15" id="KW-1185">Reference proteome</keyword>
<evidence type="ECO:0000256" key="6">
    <source>
        <dbReference type="ARBA" id="ARBA00022723"/>
    </source>
</evidence>
<keyword evidence="5" id="KW-0004">4Fe-4S</keyword>
<dbReference type="Gene3D" id="3.90.460.10">
    <property type="entry name" value="Ferredoxin thioredoxin reductase catalytic beta subunit"/>
    <property type="match status" value="1"/>
</dbReference>
<dbReference type="PANTHER" id="PTHR35113">
    <property type="entry name" value="FERREDOXIN-THIOREDOXIN REDUCTASE CATALYTIC CHAIN, CHLOROPLASTIC"/>
    <property type="match status" value="1"/>
</dbReference>
<gene>
    <name evidence="14" type="ordered locus">MCP_0977</name>
</gene>
<dbReference type="AlphaFoldDB" id="D1YX77"/>
<keyword evidence="9" id="KW-0411">Iron-sulfur</keyword>
<keyword evidence="8" id="KW-0408">Iron</keyword>
<dbReference type="SUPFAM" id="SSF57662">
    <property type="entry name" value="Ferredoxin thioredoxin reductase (FTR), catalytic beta chain"/>
    <property type="match status" value="1"/>
</dbReference>
<dbReference type="RefSeq" id="WP_012899728.1">
    <property type="nucleotide sequence ID" value="NC_013665.1"/>
</dbReference>
<organism evidence="14 15">
    <name type="scientific">Methanocella paludicola (strain DSM 17711 / JCM 13418 / NBRC 101707 / SANAE)</name>
    <dbReference type="NCBI Taxonomy" id="304371"/>
    <lineage>
        <taxon>Archaea</taxon>
        <taxon>Methanobacteriati</taxon>
        <taxon>Methanobacteriota</taxon>
        <taxon>Stenosarchaea group</taxon>
        <taxon>Methanomicrobia</taxon>
        <taxon>Methanocellales</taxon>
        <taxon>Methanocellaceae</taxon>
        <taxon>Methanocella</taxon>
    </lineage>
</organism>
<evidence type="ECO:0000256" key="10">
    <source>
        <dbReference type="ARBA" id="ARBA00023157"/>
    </source>
</evidence>
<keyword evidence="7" id="KW-0560">Oxidoreductase</keyword>
<dbReference type="InterPro" id="IPR004209">
    <property type="entry name" value="FTR_bsu"/>
</dbReference>
<sequence>MTADLETRKNALRHFFEPIVDKLGYKFTPDEEMVEFLLEQEVKLEDRWGIPYCPCQALLRIRQEDMKIVCPCIPFHRKHFDALKRCWCGLYVHKDVTDPNSLKQIPLSELEGDKQ</sequence>
<evidence type="ECO:0000313" key="15">
    <source>
        <dbReference type="Proteomes" id="UP000001882"/>
    </source>
</evidence>
<dbReference type="GO" id="GO:0016730">
    <property type="term" value="F:oxidoreductase activity, acting on iron-sulfur proteins as donors"/>
    <property type="evidence" value="ECO:0007669"/>
    <property type="project" value="InterPro"/>
</dbReference>
<evidence type="ECO:0000313" key="14">
    <source>
        <dbReference type="EMBL" id="BAI61049.1"/>
    </source>
</evidence>
<evidence type="ECO:0000256" key="2">
    <source>
        <dbReference type="ARBA" id="ARBA00003945"/>
    </source>
</evidence>
<dbReference type="InParanoid" id="D1YX77"/>
<dbReference type="KEGG" id="mpd:MCP_0977"/>
<comment type="subunit">
    <text evidence="11">Heterodimer of subunit A (variable subunit) and subunit B (catalytic subunit). Heterodimeric FTR forms a complex with ferredoxin and thioredoxin.</text>
</comment>
<dbReference type="STRING" id="304371.MCP_0977"/>
<evidence type="ECO:0000256" key="12">
    <source>
        <dbReference type="ARBA" id="ARBA00030295"/>
    </source>
</evidence>
<dbReference type="InterPro" id="IPR036644">
    <property type="entry name" value="FTR_bsu_sf"/>
</dbReference>
<evidence type="ECO:0000256" key="3">
    <source>
        <dbReference type="ARBA" id="ARBA00007941"/>
    </source>
</evidence>
<dbReference type="Pfam" id="PF02943">
    <property type="entry name" value="FeThRed_B"/>
    <property type="match status" value="1"/>
</dbReference>
<dbReference type="PANTHER" id="PTHR35113:SF1">
    <property type="entry name" value="FERREDOXIN-THIOREDOXIN REDUCTASE CATALYTIC CHAIN, CHLOROPLASTIC"/>
    <property type="match status" value="1"/>
</dbReference>
<protein>
    <recommendedName>
        <fullName evidence="4">ferredoxin:thioredoxin reductase</fullName>
        <ecNumber evidence="4">1.8.7.2</ecNumber>
    </recommendedName>
    <alternativeName>
        <fullName evidence="12">Ferredoxin-thioredoxin reductase subunit B</fullName>
    </alternativeName>
</protein>
<dbReference type="Proteomes" id="UP000001882">
    <property type="component" value="Chromosome"/>
</dbReference>
<accession>D1YX77</accession>
<dbReference type="GO" id="GO:0051539">
    <property type="term" value="F:4 iron, 4 sulfur cluster binding"/>
    <property type="evidence" value="ECO:0007669"/>
    <property type="project" value="UniProtKB-KW"/>
</dbReference>
<comment type="catalytic activity">
    <reaction evidence="13">
        <text>[thioredoxin]-disulfide + 2 reduced [2Fe-2S]-[ferredoxin] + 2 H(+) = [thioredoxin]-dithiol + 2 oxidized [2Fe-2S]-[ferredoxin]</text>
        <dbReference type="Rhea" id="RHEA:42336"/>
        <dbReference type="Rhea" id="RHEA-COMP:10000"/>
        <dbReference type="Rhea" id="RHEA-COMP:10001"/>
        <dbReference type="Rhea" id="RHEA-COMP:10698"/>
        <dbReference type="Rhea" id="RHEA-COMP:10700"/>
        <dbReference type="ChEBI" id="CHEBI:15378"/>
        <dbReference type="ChEBI" id="CHEBI:29950"/>
        <dbReference type="ChEBI" id="CHEBI:33737"/>
        <dbReference type="ChEBI" id="CHEBI:33738"/>
        <dbReference type="ChEBI" id="CHEBI:50058"/>
        <dbReference type="EC" id="1.8.7.2"/>
    </reaction>
</comment>
<dbReference type="GO" id="GO:0046872">
    <property type="term" value="F:metal ion binding"/>
    <property type="evidence" value="ECO:0007669"/>
    <property type="project" value="UniProtKB-KW"/>
</dbReference>
<comment type="cofactor">
    <cofactor evidence="1">
        <name>[4Fe-4S] cluster</name>
        <dbReference type="ChEBI" id="CHEBI:49883"/>
    </cofactor>
</comment>
<evidence type="ECO:0000256" key="13">
    <source>
        <dbReference type="ARBA" id="ARBA00048150"/>
    </source>
</evidence>
<dbReference type="EMBL" id="AP011532">
    <property type="protein sequence ID" value="BAI61049.1"/>
    <property type="molecule type" value="Genomic_DNA"/>
</dbReference>
<dbReference type="EC" id="1.8.7.2" evidence="4"/>
<reference evidence="15" key="3">
    <citation type="journal article" date="2011" name="PLoS ONE">
        <title>Genome sequence of a mesophilic hydrogenotrophic methanogen Methanocella paludicola, the first cultivated representative of the order Methanocellales.</title>
        <authorList>
            <person name="Sakai S."/>
            <person name="Takaki Y."/>
            <person name="Shimamura S."/>
            <person name="Sekine M."/>
            <person name="Tajima T."/>
            <person name="Kosugi H."/>
            <person name="Ichikawa N."/>
            <person name="Tasumi E."/>
            <person name="Hiraki A.T."/>
            <person name="Shimizu A."/>
            <person name="Kato Y."/>
            <person name="Nishiko R."/>
            <person name="Mori K."/>
            <person name="Fujita N."/>
            <person name="Imachi H."/>
            <person name="Takai K."/>
        </authorList>
    </citation>
    <scope>NUCLEOTIDE SEQUENCE [LARGE SCALE GENOMIC DNA]</scope>
    <source>
        <strain evidence="15">DSM 17711 / JCM 13418 / NBRC 101707 / SANAE</strain>
    </source>
</reference>
<evidence type="ECO:0000256" key="7">
    <source>
        <dbReference type="ARBA" id="ARBA00023002"/>
    </source>
</evidence>
<comment type="function">
    <text evidence="2">Catalytic subunit of the ferredoxin-thioredoxin reductase (FTR), which catalyzes the two-electron reduction of thioredoxins by the electrons provided by reduced ferredoxin.</text>
</comment>
<name>D1YX77_METPS</name>